<keyword evidence="12 21" id="KW-0067">ATP-binding</keyword>
<dbReference type="InterPro" id="IPR000858">
    <property type="entry name" value="S_locus_glycoprot_dom"/>
</dbReference>
<dbReference type="PROSITE" id="PS50948">
    <property type="entry name" value="PAN"/>
    <property type="match status" value="2"/>
</dbReference>
<dbReference type="GO" id="GO:0004674">
    <property type="term" value="F:protein serine/threonine kinase activity"/>
    <property type="evidence" value="ECO:0007669"/>
    <property type="project" value="UniProtKB-KW"/>
</dbReference>
<evidence type="ECO:0000256" key="19">
    <source>
        <dbReference type="ARBA" id="ARBA00048679"/>
    </source>
</evidence>
<evidence type="ECO:0000256" key="4">
    <source>
        <dbReference type="ARBA" id="ARBA00022527"/>
    </source>
</evidence>
<keyword evidence="4" id="KW-0723">Serine/threonine-protein kinase</keyword>
<feature type="domain" description="Protein kinase" evidence="23">
    <location>
        <begin position="68"/>
        <end position="354"/>
    </location>
</feature>
<evidence type="ECO:0000256" key="22">
    <source>
        <dbReference type="SAM" id="Phobius"/>
    </source>
</evidence>
<evidence type="ECO:0000259" key="25">
    <source>
        <dbReference type="PROSITE" id="PS50927"/>
    </source>
</evidence>
<dbReference type="Pfam" id="PF00954">
    <property type="entry name" value="S_locus_glycop"/>
    <property type="match status" value="1"/>
</dbReference>
<feature type="non-terminal residue" evidence="27">
    <location>
        <position position="1"/>
    </location>
</feature>
<dbReference type="InterPro" id="IPR017441">
    <property type="entry name" value="Protein_kinase_ATP_BS"/>
</dbReference>
<dbReference type="GO" id="GO:0005524">
    <property type="term" value="F:ATP binding"/>
    <property type="evidence" value="ECO:0007669"/>
    <property type="project" value="UniProtKB-UniRule"/>
</dbReference>
<dbReference type="SMART" id="SM00473">
    <property type="entry name" value="PAN_AP"/>
    <property type="match status" value="2"/>
</dbReference>
<dbReference type="Pfam" id="PF07714">
    <property type="entry name" value="PK_Tyr_Ser-Thr"/>
    <property type="match status" value="2"/>
</dbReference>
<feature type="domain" description="Bulb-type lectin" evidence="25">
    <location>
        <begin position="418"/>
        <end position="543"/>
    </location>
</feature>
<dbReference type="Gene3D" id="3.30.200.20">
    <property type="entry name" value="Phosphorylase Kinase, domain 1"/>
    <property type="match status" value="1"/>
</dbReference>
<organism evidence="27 28">
    <name type="scientific">Mucuna pruriens</name>
    <name type="common">Velvet bean</name>
    <name type="synonym">Dolichos pruriens</name>
    <dbReference type="NCBI Taxonomy" id="157652"/>
    <lineage>
        <taxon>Eukaryota</taxon>
        <taxon>Viridiplantae</taxon>
        <taxon>Streptophyta</taxon>
        <taxon>Embryophyta</taxon>
        <taxon>Tracheophyta</taxon>
        <taxon>Spermatophyta</taxon>
        <taxon>Magnoliopsida</taxon>
        <taxon>eudicotyledons</taxon>
        <taxon>Gunneridae</taxon>
        <taxon>Pentapetalae</taxon>
        <taxon>rosids</taxon>
        <taxon>fabids</taxon>
        <taxon>Fabales</taxon>
        <taxon>Fabaceae</taxon>
        <taxon>Papilionoideae</taxon>
        <taxon>50 kb inversion clade</taxon>
        <taxon>NPAAA clade</taxon>
        <taxon>indigoferoid/millettioid clade</taxon>
        <taxon>Phaseoleae</taxon>
        <taxon>Mucuna</taxon>
    </lineage>
</organism>
<dbReference type="SMART" id="SM00108">
    <property type="entry name" value="B_lectin"/>
    <property type="match status" value="2"/>
</dbReference>
<evidence type="ECO:0000256" key="5">
    <source>
        <dbReference type="ARBA" id="ARBA00022536"/>
    </source>
</evidence>
<dbReference type="InterPro" id="IPR001480">
    <property type="entry name" value="Bulb-type_lectin_dom"/>
</dbReference>
<evidence type="ECO:0000259" key="24">
    <source>
        <dbReference type="PROSITE" id="PS50026"/>
    </source>
</evidence>
<feature type="binding site" evidence="21">
    <location>
        <position position="96"/>
    </location>
    <ligand>
        <name>ATP</name>
        <dbReference type="ChEBI" id="CHEBI:30616"/>
    </ligand>
</feature>
<dbReference type="PROSITE" id="PS50011">
    <property type="entry name" value="PROTEIN_KINASE_DOM"/>
    <property type="match status" value="2"/>
</dbReference>
<protein>
    <recommendedName>
        <fullName evidence="2">non-specific serine/threonine protein kinase</fullName>
        <ecNumber evidence="2">2.7.11.1</ecNumber>
    </recommendedName>
</protein>
<evidence type="ECO:0000259" key="26">
    <source>
        <dbReference type="PROSITE" id="PS50948"/>
    </source>
</evidence>
<evidence type="ECO:0000259" key="23">
    <source>
        <dbReference type="PROSITE" id="PS50011"/>
    </source>
</evidence>
<comment type="catalytic activity">
    <reaction evidence="18">
        <text>L-threonyl-[protein] + ATP = O-phospho-L-threonyl-[protein] + ADP + H(+)</text>
        <dbReference type="Rhea" id="RHEA:46608"/>
        <dbReference type="Rhea" id="RHEA-COMP:11060"/>
        <dbReference type="Rhea" id="RHEA-COMP:11605"/>
        <dbReference type="ChEBI" id="CHEBI:15378"/>
        <dbReference type="ChEBI" id="CHEBI:30013"/>
        <dbReference type="ChEBI" id="CHEBI:30616"/>
        <dbReference type="ChEBI" id="CHEBI:61977"/>
        <dbReference type="ChEBI" id="CHEBI:456216"/>
        <dbReference type="EC" id="2.7.11.1"/>
    </reaction>
</comment>
<keyword evidence="15" id="KW-1015">Disulfide bond</keyword>
<feature type="domain" description="Apple" evidence="26">
    <location>
        <begin position="1238"/>
        <end position="1324"/>
    </location>
</feature>
<evidence type="ECO:0000256" key="21">
    <source>
        <dbReference type="PROSITE-ProRule" id="PRU10141"/>
    </source>
</evidence>
<feature type="domain" description="Apple" evidence="26">
    <location>
        <begin position="739"/>
        <end position="820"/>
    </location>
</feature>
<dbReference type="InterPro" id="IPR003609">
    <property type="entry name" value="Pan_app"/>
</dbReference>
<dbReference type="FunFam" id="3.30.200.20:FF:000330">
    <property type="entry name" value="G-type lectin S-receptor-like serine/threonine-protein kinase At4g03230"/>
    <property type="match status" value="1"/>
</dbReference>
<dbReference type="InterPro" id="IPR022126">
    <property type="entry name" value="S-locus_recpt_kinase"/>
</dbReference>
<keyword evidence="6" id="KW-0808">Transferase</keyword>
<dbReference type="Proteomes" id="UP000257109">
    <property type="component" value="Unassembled WGS sequence"/>
</dbReference>
<evidence type="ECO:0000256" key="14">
    <source>
        <dbReference type="ARBA" id="ARBA00023136"/>
    </source>
</evidence>
<dbReference type="InterPro" id="IPR021820">
    <property type="entry name" value="S-locus_recpt_kinase_C"/>
</dbReference>
<keyword evidence="10 21" id="KW-0547">Nucleotide-binding</keyword>
<feature type="transmembrane region" description="Helical" evidence="22">
    <location>
        <begin position="1327"/>
        <end position="1346"/>
    </location>
</feature>
<comment type="caution">
    <text evidence="27">The sequence shown here is derived from an EMBL/GenBank/DDBJ whole genome shotgun (WGS) entry which is preliminary data.</text>
</comment>
<dbReference type="OrthoDB" id="1933550at2759"/>
<comment type="caution">
    <text evidence="20">Lacks conserved residue(s) required for the propagation of feature annotation.</text>
</comment>
<dbReference type="CDD" id="cd00054">
    <property type="entry name" value="EGF_CA"/>
    <property type="match status" value="1"/>
</dbReference>
<keyword evidence="16" id="KW-0675">Receptor</keyword>
<dbReference type="FunFam" id="1.10.510.10:FF:000060">
    <property type="entry name" value="G-type lectin S-receptor-like serine/threonine-protein kinase"/>
    <property type="match status" value="2"/>
</dbReference>
<keyword evidence="5 20" id="KW-0245">EGF-like domain</keyword>
<dbReference type="PROSITE" id="PS00107">
    <property type="entry name" value="PROTEIN_KINASE_ATP"/>
    <property type="match status" value="2"/>
</dbReference>
<evidence type="ECO:0000256" key="15">
    <source>
        <dbReference type="ARBA" id="ARBA00023157"/>
    </source>
</evidence>
<dbReference type="PANTHER" id="PTHR27002:SF150">
    <property type="entry name" value="RECEPTOR-LIKE SERINE_THREONINE-PROTEIN KINASE SD1-8"/>
    <property type="match status" value="1"/>
</dbReference>
<keyword evidence="7 22" id="KW-0812">Transmembrane</keyword>
<keyword evidence="9" id="KW-0430">Lectin</keyword>
<dbReference type="InterPro" id="IPR000719">
    <property type="entry name" value="Prot_kinase_dom"/>
</dbReference>
<comment type="subcellular location">
    <subcellularLocation>
        <location evidence="1">Cell membrane</location>
        <topology evidence="1">Single-pass type I membrane protein</topology>
    </subcellularLocation>
</comment>
<dbReference type="InterPro" id="IPR001245">
    <property type="entry name" value="Ser-Thr/Tyr_kinase_cat_dom"/>
</dbReference>
<evidence type="ECO:0000256" key="7">
    <source>
        <dbReference type="ARBA" id="ARBA00022692"/>
    </source>
</evidence>
<evidence type="ECO:0000256" key="18">
    <source>
        <dbReference type="ARBA" id="ARBA00047899"/>
    </source>
</evidence>
<dbReference type="Gene3D" id="2.90.10.10">
    <property type="entry name" value="Bulb-type lectin domain"/>
    <property type="match status" value="2"/>
</dbReference>
<dbReference type="FunFam" id="2.90.10.10:FF:000005">
    <property type="entry name" value="G-type lectin S-receptor-like serine/threonine-protein kinase"/>
    <property type="match status" value="2"/>
</dbReference>
<reference evidence="27" key="1">
    <citation type="submission" date="2018-05" db="EMBL/GenBank/DDBJ databases">
        <title>Draft genome of Mucuna pruriens seed.</title>
        <authorList>
            <person name="Nnadi N.E."/>
            <person name="Vos R."/>
            <person name="Hasami M.H."/>
            <person name="Devisetty U.K."/>
            <person name="Aguiy J.C."/>
        </authorList>
    </citation>
    <scope>NUCLEOTIDE SEQUENCE [LARGE SCALE GENOMIC DNA]</scope>
    <source>
        <strain evidence="27">JCA_2017</strain>
    </source>
</reference>
<feature type="domain" description="Bulb-type lectin" evidence="25">
    <location>
        <begin position="1136"/>
        <end position="1258"/>
    </location>
</feature>
<evidence type="ECO:0000256" key="3">
    <source>
        <dbReference type="ARBA" id="ARBA00022475"/>
    </source>
</evidence>
<comment type="catalytic activity">
    <reaction evidence="19">
        <text>L-seryl-[protein] + ATP = O-phospho-L-seryl-[protein] + ADP + H(+)</text>
        <dbReference type="Rhea" id="RHEA:17989"/>
        <dbReference type="Rhea" id="RHEA-COMP:9863"/>
        <dbReference type="Rhea" id="RHEA-COMP:11604"/>
        <dbReference type="ChEBI" id="CHEBI:15378"/>
        <dbReference type="ChEBI" id="CHEBI:29999"/>
        <dbReference type="ChEBI" id="CHEBI:30616"/>
        <dbReference type="ChEBI" id="CHEBI:83421"/>
        <dbReference type="ChEBI" id="CHEBI:456216"/>
        <dbReference type="EC" id="2.7.11.1"/>
    </reaction>
</comment>
<dbReference type="InterPro" id="IPR000742">
    <property type="entry name" value="EGF"/>
</dbReference>
<evidence type="ECO:0000313" key="27">
    <source>
        <dbReference type="EMBL" id="RDX99969.1"/>
    </source>
</evidence>
<evidence type="ECO:0000313" key="28">
    <source>
        <dbReference type="Proteomes" id="UP000257109"/>
    </source>
</evidence>
<evidence type="ECO:0000256" key="10">
    <source>
        <dbReference type="ARBA" id="ARBA00022741"/>
    </source>
</evidence>
<dbReference type="Gene3D" id="3.50.4.10">
    <property type="entry name" value="Hepatocyte Growth Factor"/>
    <property type="match status" value="1"/>
</dbReference>
<dbReference type="PANTHER" id="PTHR27002">
    <property type="entry name" value="RECEPTOR-LIKE SERINE/THREONINE-PROTEIN KINASE SD1-8"/>
    <property type="match status" value="1"/>
</dbReference>
<keyword evidence="28" id="KW-1185">Reference proteome</keyword>
<dbReference type="InterPro" id="IPR011009">
    <property type="entry name" value="Kinase-like_dom_sf"/>
</dbReference>
<keyword evidence="13 22" id="KW-1133">Transmembrane helix</keyword>
<dbReference type="Pfam" id="PF00069">
    <property type="entry name" value="Pkinase"/>
    <property type="match status" value="1"/>
</dbReference>
<dbReference type="PROSITE" id="PS00108">
    <property type="entry name" value="PROTEIN_KINASE_ST"/>
    <property type="match status" value="2"/>
</dbReference>
<dbReference type="CDD" id="cd01098">
    <property type="entry name" value="PAN_AP_plant"/>
    <property type="match status" value="2"/>
</dbReference>
<dbReference type="GO" id="GO:0005886">
    <property type="term" value="C:plasma membrane"/>
    <property type="evidence" value="ECO:0007669"/>
    <property type="project" value="UniProtKB-SubCell"/>
</dbReference>
<dbReference type="FunFam" id="3.30.200.20:FF:000217">
    <property type="entry name" value="probable LRR receptor-like serine/threonine-protein kinase At1g53430"/>
    <property type="match status" value="1"/>
</dbReference>
<dbReference type="Pfam" id="PF12398">
    <property type="entry name" value="DUF3660"/>
    <property type="match status" value="1"/>
</dbReference>
<dbReference type="GO" id="GO:0030246">
    <property type="term" value="F:carbohydrate binding"/>
    <property type="evidence" value="ECO:0007669"/>
    <property type="project" value="UniProtKB-KW"/>
</dbReference>
<dbReference type="PROSITE" id="PS50927">
    <property type="entry name" value="BULB_LECTIN"/>
    <property type="match status" value="2"/>
</dbReference>
<evidence type="ECO:0000256" key="20">
    <source>
        <dbReference type="PROSITE-ProRule" id="PRU00076"/>
    </source>
</evidence>
<gene>
    <name evidence="27" type="primary">RKS1</name>
    <name evidence="27" type="ORF">CR513_16899</name>
</gene>
<dbReference type="PROSITE" id="PS50026">
    <property type="entry name" value="EGF_3"/>
    <property type="match status" value="1"/>
</dbReference>
<dbReference type="InterPro" id="IPR008271">
    <property type="entry name" value="Ser/Thr_kinase_AS"/>
</dbReference>
<keyword evidence="14 22" id="KW-0472">Membrane</keyword>
<evidence type="ECO:0000256" key="8">
    <source>
        <dbReference type="ARBA" id="ARBA00022729"/>
    </source>
</evidence>
<name>A0A371HB25_MUCPR</name>
<keyword evidence="8" id="KW-0732">Signal</keyword>
<dbReference type="Gene3D" id="1.10.510.10">
    <property type="entry name" value="Transferase(Phosphotransferase) domain 1"/>
    <property type="match status" value="3"/>
</dbReference>
<dbReference type="CDD" id="cd00028">
    <property type="entry name" value="B_lectin"/>
    <property type="match status" value="2"/>
</dbReference>
<evidence type="ECO:0000256" key="6">
    <source>
        <dbReference type="ARBA" id="ARBA00022679"/>
    </source>
</evidence>
<evidence type="ECO:0000256" key="9">
    <source>
        <dbReference type="ARBA" id="ARBA00022734"/>
    </source>
</evidence>
<dbReference type="Pfam" id="PF11883">
    <property type="entry name" value="DUF3403"/>
    <property type="match status" value="1"/>
</dbReference>
<dbReference type="Pfam" id="PF08276">
    <property type="entry name" value="PAN_2"/>
    <property type="match status" value="2"/>
</dbReference>
<feature type="domain" description="EGF-like" evidence="24">
    <location>
        <begin position="680"/>
        <end position="718"/>
    </location>
</feature>
<sequence length="1383" mass="155441">MHIATMHYDEMFASCSNPKPGFSERSRDLLMNEGVFSSNREQSGEGNMDDLELPLFDFNTITVATNNFSEENKLGQGGFGIVYKGRLMEGQDIAVKRLSKNSGQGIEEFKNEVKLIVKLQHRNLVRLLGCSIQMDEKVLVYEYMENRSLDAILFDKAKRSSLDWQRRFNIICGIARGLLYLHQDSRFRIIHRDLKASNILLDKEMNPKISDFGMARIFGTDQTEANTIRVVGTYGYMSPEYAMDGIFSVKSDVFSFGVLVLEIISGKKNRGFYYANKELNLLGHAWNLWKEENALELIDSSIDKSYSASEVQRCIQVGLLCVQERAEDRPTMSSVVLMLSSDTASMLQPRNPGFCLGRNPMETDSSTSKQDESCTVNQVTVTMLDASFAMSQTNKHKIWFLNSLILLLSFSFCSCSYSDTISIEKPMRDGEFLVSKAKTFALGFFSPGKSNSRYVGIWFKNVQQQTVVWVANRNSPINDTSGLLSINPDGNLVLHHNHSTIPIWSTSVSSTQSNSTNVMAQLSDLANLVLILNNTKTVIWQSFDHPTDTLIPYLRIGFDRRANQSWFLQSWKTDDDPGGGSYTLKFSTSGKSQLFFYRQNLPLWRGGSWNGELLMGVPNMRRDLFTFNVSYVEDDNHVALSFNPLDKSLITWVVVQKSGFFNVFTWDNQKNQWNRYWSVPINQCDNYGTCGSNGNCDPLNFEDFRCTCLPGFEPKYPYDWYENRDGSGGCVRKQGASVCGNGEGFVKLEGLKVPDTSVAIPTEGLSLEECEKECLRNCSCTAYSILDVRNGGSGCLAWHGNLMDTQKLSDQGQDLFVRVDAVELDRVMQHLNQVTHGEENAVKSNTHPNLPLFSLKMIMTATENFGDECKLGQGGFGSVYKGCLANGQEIAVKRLSENSGQGTEEFKNEVTLLVKLQHRNLVRLLDINQQRLSLVWDKRFEIILGIARGILYLHQDSRLKIIHRDLKASNVLLDAAMNPKISDFGMARIFGEDQIQARTRRVVGTYGYMSPEYAMEGRYSTKSDIIAGKRNTDSEIGRPSPNLIGYVWILWTEGRALDIVDATLGQSYPSTLVLRCIQIGLLCVQENAIDRPSMLEVVFMLGNETPLSPPQKPAFLFNGNQDLQEPSTSPRRSSINEVTTTTISIKDGELLVSKASTFALGFFSPSKYNSHYVGIWYNNVQEQTIVWVANRNSPMNDTSGVLSINPDGNLLLHHNNNTIPIWSTNVSPTQSNVIAQLSDIGNFVLILNNTNTLPDTTVAIPTSGLSLEECEHRCLRNYSCTAYSVLDVRNGGSGCLAWHGNLTDIQKLTNYNKKSKVVLGKKRMVEILIASVLTSVILLSCVYYLWKRKSKDKVMRHLNQNSLEKRTMLKAPHIQIFPFSTLQ</sequence>
<dbReference type="SUPFAM" id="SSF56112">
    <property type="entry name" value="Protein kinase-like (PK-like)"/>
    <property type="match status" value="2"/>
</dbReference>
<dbReference type="GO" id="GO:0048544">
    <property type="term" value="P:recognition of pollen"/>
    <property type="evidence" value="ECO:0007669"/>
    <property type="project" value="InterPro"/>
</dbReference>
<evidence type="ECO:0000256" key="13">
    <source>
        <dbReference type="ARBA" id="ARBA00022989"/>
    </source>
</evidence>
<keyword evidence="11" id="KW-0418">Kinase</keyword>
<evidence type="ECO:0000256" key="16">
    <source>
        <dbReference type="ARBA" id="ARBA00023170"/>
    </source>
</evidence>
<dbReference type="SUPFAM" id="SSF51110">
    <property type="entry name" value="alpha-D-mannose-specific plant lectins"/>
    <property type="match status" value="2"/>
</dbReference>
<dbReference type="EC" id="2.7.11.1" evidence="2"/>
<keyword evidence="3" id="KW-1003">Cell membrane</keyword>
<dbReference type="CDD" id="cd14066">
    <property type="entry name" value="STKc_IRAK"/>
    <property type="match status" value="1"/>
</dbReference>
<evidence type="ECO:0000256" key="2">
    <source>
        <dbReference type="ARBA" id="ARBA00012513"/>
    </source>
</evidence>
<accession>A0A371HB25</accession>
<feature type="domain" description="Protein kinase" evidence="23">
    <location>
        <begin position="865"/>
        <end position="1115"/>
    </location>
</feature>
<evidence type="ECO:0000256" key="12">
    <source>
        <dbReference type="ARBA" id="ARBA00022840"/>
    </source>
</evidence>
<dbReference type="SMART" id="SM00220">
    <property type="entry name" value="S_TKc"/>
    <property type="match status" value="2"/>
</dbReference>
<keyword evidence="17" id="KW-0325">Glycoprotein</keyword>
<proteinExistence type="predicted"/>
<feature type="binding site" evidence="21">
    <location>
        <position position="893"/>
    </location>
    <ligand>
        <name>ATP</name>
        <dbReference type="ChEBI" id="CHEBI:30616"/>
    </ligand>
</feature>
<dbReference type="InterPro" id="IPR036426">
    <property type="entry name" value="Bulb-type_lectin_dom_sf"/>
</dbReference>
<evidence type="ECO:0000256" key="1">
    <source>
        <dbReference type="ARBA" id="ARBA00004251"/>
    </source>
</evidence>
<dbReference type="EMBL" id="QJKJ01003100">
    <property type="protein sequence ID" value="RDX99969.1"/>
    <property type="molecule type" value="Genomic_DNA"/>
</dbReference>
<evidence type="ECO:0000256" key="17">
    <source>
        <dbReference type="ARBA" id="ARBA00023180"/>
    </source>
</evidence>
<dbReference type="Pfam" id="PF01453">
    <property type="entry name" value="B_lectin"/>
    <property type="match status" value="2"/>
</dbReference>
<evidence type="ECO:0000256" key="11">
    <source>
        <dbReference type="ARBA" id="ARBA00022777"/>
    </source>
</evidence>